<dbReference type="InterPro" id="IPR002172">
    <property type="entry name" value="LDrepeatLR_classA_rpt"/>
</dbReference>
<evidence type="ECO:0000313" key="6">
    <source>
        <dbReference type="EMBL" id="EFX78836.1"/>
    </source>
</evidence>
<comment type="caution">
    <text evidence="2">Lacks conserved residue(s) required for the propagation of feature annotation.</text>
</comment>
<keyword evidence="3" id="KW-0812">Transmembrane</keyword>
<dbReference type="Gene3D" id="1.50.10.20">
    <property type="match status" value="1"/>
</dbReference>
<evidence type="ECO:0000256" key="2">
    <source>
        <dbReference type="PROSITE-ProRule" id="PRU00124"/>
    </source>
</evidence>
<feature type="domain" description="Alpha-macroglobulin receptor-binding" evidence="5">
    <location>
        <begin position="1366"/>
        <end position="1457"/>
    </location>
</feature>
<feature type="transmembrane region" description="Helical" evidence="3">
    <location>
        <begin position="1491"/>
        <end position="1512"/>
    </location>
</feature>
<dbReference type="OrthoDB" id="6359008at2759"/>
<dbReference type="InterPro" id="IPR036595">
    <property type="entry name" value="A-macroglobulin_rcpt-bd_sf"/>
</dbReference>
<dbReference type="GO" id="GO:0005615">
    <property type="term" value="C:extracellular space"/>
    <property type="evidence" value="ECO:0007669"/>
    <property type="project" value="InterPro"/>
</dbReference>
<dbReference type="SUPFAM" id="SSF49410">
    <property type="entry name" value="Alpha-macroglobulin receptor domain"/>
    <property type="match status" value="1"/>
</dbReference>
<name>E9GNZ3_DAPPU</name>
<feature type="domain" description="Alpha-2-macroglobulin bait region" evidence="4">
    <location>
        <begin position="422"/>
        <end position="553"/>
    </location>
</feature>
<evidence type="ECO:0000313" key="7">
    <source>
        <dbReference type="Proteomes" id="UP000000305"/>
    </source>
</evidence>
<keyword evidence="1 2" id="KW-1015">Disulfide bond</keyword>
<dbReference type="InterPro" id="IPR008930">
    <property type="entry name" value="Terpenoid_cyclase/PrenylTrfase"/>
</dbReference>
<dbReference type="STRING" id="6669.E9GNZ3"/>
<dbReference type="EMBL" id="GL732555">
    <property type="protein sequence ID" value="EFX78836.1"/>
    <property type="molecule type" value="Genomic_DNA"/>
</dbReference>
<dbReference type="InterPro" id="IPR011626">
    <property type="entry name" value="Alpha-macroglobulin_TED"/>
</dbReference>
<protein>
    <recommendedName>
        <fullName evidence="8">Macroglobulin complement-related protein</fullName>
    </recommendedName>
</protein>
<dbReference type="SUPFAM" id="SSF57424">
    <property type="entry name" value="LDL receptor-like module"/>
    <property type="match status" value="1"/>
</dbReference>
<evidence type="ECO:0000256" key="3">
    <source>
        <dbReference type="SAM" id="Phobius"/>
    </source>
</evidence>
<organism evidence="6 7">
    <name type="scientific">Daphnia pulex</name>
    <name type="common">Water flea</name>
    <dbReference type="NCBI Taxonomy" id="6669"/>
    <lineage>
        <taxon>Eukaryota</taxon>
        <taxon>Metazoa</taxon>
        <taxon>Ecdysozoa</taxon>
        <taxon>Arthropoda</taxon>
        <taxon>Crustacea</taxon>
        <taxon>Branchiopoda</taxon>
        <taxon>Diplostraca</taxon>
        <taxon>Cladocera</taxon>
        <taxon>Anomopoda</taxon>
        <taxon>Daphniidae</taxon>
        <taxon>Daphnia</taxon>
    </lineage>
</organism>
<dbReference type="SUPFAM" id="SSF48239">
    <property type="entry name" value="Terpenoid cyclases/Protein prenyltransferases"/>
    <property type="match status" value="1"/>
</dbReference>
<dbReference type="Gene3D" id="2.60.40.690">
    <property type="entry name" value="Alpha-macroglobulin, receptor-binding domain"/>
    <property type="match status" value="1"/>
</dbReference>
<dbReference type="Pfam" id="PF07678">
    <property type="entry name" value="TED_complement"/>
    <property type="match status" value="1"/>
</dbReference>
<dbReference type="Pfam" id="PF00207">
    <property type="entry name" value="A2M"/>
    <property type="match status" value="1"/>
</dbReference>
<evidence type="ECO:0000259" key="5">
    <source>
        <dbReference type="SMART" id="SM01361"/>
    </source>
</evidence>
<dbReference type="SMART" id="SM01361">
    <property type="entry name" value="A2M_recep"/>
    <property type="match status" value="1"/>
</dbReference>
<dbReference type="HOGENOM" id="CLU_001634_5_1_1"/>
<dbReference type="PROSITE" id="PS50068">
    <property type="entry name" value="LDLRA_2"/>
    <property type="match status" value="1"/>
</dbReference>
<dbReference type="Gene3D" id="2.60.40.10">
    <property type="entry name" value="Immunoglobulins"/>
    <property type="match status" value="2"/>
</dbReference>
<dbReference type="eggNOG" id="KOG1366">
    <property type="taxonomic scope" value="Eukaryota"/>
</dbReference>
<sequence length="1521" mass="172804">MRQIPASVTNGRYRLKLEGYDTLHPQKAVFIKESQLDFHSDFLSIVVQTNRKVFRNGMKVRFRVILTQLNLKPYTDPITVFIVNPQGFIMRRWPSRNPRNGVATMSYDVPSYPTMGNWTIRVEAMQQVHEHQFVVERYYIPFFEVIPSAPAYVLDSDDKYTAGVTTSFHRARVANGNTTVQVHARPINTTLRAYRLVSEEHPPWIVIHLARLCWLQTHEFSYEVDLNDVRSAMGTKSLAGWVIRVTTSVHNYFMGETRRSFIETRVIRAQLKFKFSGAKTAVFKPGMPFEGHVYVMYDDDQALSPEKLAAATLTIRPVVTTSNGQLKTLPEVIVPATGEYLSNPKGASKKKYGADFKQWMERQAEDAEFGQFRRTGVYHFRFSVPKDANAIKITATYKDGQGDKATAEMRAVAFYSANEMYVHVGTSTEQGRLGENAVIHLRSNFGFQVYSYVVASKGLVIHGATETHPHPTKLVTFSVPVSSEMAPTFKLVAMIVSPVGELVADSVTIPVQSFNRYKVNVTTVQVRDHSKETVQLVTRTRPGAFVGVSLLRTINYIFQADNALTPSRVLKALYKLEPFTKSVHGVTWTDREGLKAERTEYFKGANPGADTKRTFDLAGLLLFSDARISQYPDIANCDQSNGYEPCLAAGCFHKDRRCDGKADCTDGSDEDDCPPAVDDKMNFRIFRRSRYHDFYDWLDGDWAWYDIPTTDDGIEFHDRGIAATDESWYINAFSFHPEFGFSMMDEVVAYDGSPPFYFSVESPSAIRRGETLGVRLMAVNNLKEEVMTLIVLEASDDYLFVETGDDGEVEHYRPKLVSGERQHMVAIKAQSYREVYLPISPQVEQGTITIKIQTISQIRRQTFQIDLDILPEGATVTRYTSLLLDLKNRAHVLRYLDIPVEESPVIPYSKFRRYVFGSPRASVTLCGDVFGPVFPSTPISTDSLLSRSLHGTKANLYNLASTLWSLHYLRLTNQLKSRVLYRGLNTMNIQMAELMRLYNYDGSFIAQKASDPSIWAWVIRVLGQSQFQDWENHFFVDRRLLGTSVQWILKNQNRDGTFEEPDDYPFPLEIQSVRNATRKVALTAHVLIGLHHCSESLEGPLKVLTATAKARSVNYLERAVSRLTDPYEVAIVTYALTLANSPAKESAFNGLHKIKRESDGMVYWSREPVPSNQILYENQRPFLQPRLPMHQDAVAVEATSYALLVYLARDGIGDLQERVVSWLNTMRMVDGGFVSIYDSIVAMEALTEYAYRARLRDITDMSVVVEASASKMGKTMRINSNSLANVHRMNIPNVWGHVNIIGRGAGQAVLQLKVQYGIDWEELNDVPKRRYFDLSVDETYSHFRNKSHVTVEACIRWLATDEAKTSGPTTLEVETPSGYGFVQSDANELVIKNNYTFIRDVFIGRSKIIWVFDRVGEERLCIKYHVHRWFPVANMTLYREAVVYESHMPEHFEMIIFNATPLYVLDICEVCGSYQCPYCPYFSGSPVSAKLSSPLLVIFGSLLANAFVHYLVHRHQFRPTL</sequence>
<accession>E9GNZ3</accession>
<dbReference type="InterPro" id="IPR050473">
    <property type="entry name" value="A2M/Complement_sys"/>
</dbReference>
<dbReference type="Proteomes" id="UP000000305">
    <property type="component" value="Unassembled WGS sequence"/>
</dbReference>
<keyword evidence="7" id="KW-1185">Reference proteome</keyword>
<dbReference type="InterPro" id="IPR002890">
    <property type="entry name" value="MG2"/>
</dbReference>
<reference evidence="6 7" key="1">
    <citation type="journal article" date="2011" name="Science">
        <title>The ecoresponsive genome of Daphnia pulex.</title>
        <authorList>
            <person name="Colbourne J.K."/>
            <person name="Pfrender M.E."/>
            <person name="Gilbert D."/>
            <person name="Thomas W.K."/>
            <person name="Tucker A."/>
            <person name="Oakley T.H."/>
            <person name="Tokishita S."/>
            <person name="Aerts A."/>
            <person name="Arnold G.J."/>
            <person name="Basu M.K."/>
            <person name="Bauer D.J."/>
            <person name="Caceres C.E."/>
            <person name="Carmel L."/>
            <person name="Casola C."/>
            <person name="Choi J.H."/>
            <person name="Detter J.C."/>
            <person name="Dong Q."/>
            <person name="Dusheyko S."/>
            <person name="Eads B.D."/>
            <person name="Frohlich T."/>
            <person name="Geiler-Samerotte K.A."/>
            <person name="Gerlach D."/>
            <person name="Hatcher P."/>
            <person name="Jogdeo S."/>
            <person name="Krijgsveld J."/>
            <person name="Kriventseva E.V."/>
            <person name="Kultz D."/>
            <person name="Laforsch C."/>
            <person name="Lindquist E."/>
            <person name="Lopez J."/>
            <person name="Manak J.R."/>
            <person name="Muller J."/>
            <person name="Pangilinan J."/>
            <person name="Patwardhan R.P."/>
            <person name="Pitluck S."/>
            <person name="Pritham E.J."/>
            <person name="Rechtsteiner A."/>
            <person name="Rho M."/>
            <person name="Rogozin I.B."/>
            <person name="Sakarya O."/>
            <person name="Salamov A."/>
            <person name="Schaack S."/>
            <person name="Shapiro H."/>
            <person name="Shiga Y."/>
            <person name="Skalitzky C."/>
            <person name="Smith Z."/>
            <person name="Souvorov A."/>
            <person name="Sung W."/>
            <person name="Tang Z."/>
            <person name="Tsuchiya D."/>
            <person name="Tu H."/>
            <person name="Vos H."/>
            <person name="Wang M."/>
            <person name="Wolf Y.I."/>
            <person name="Yamagata H."/>
            <person name="Yamada T."/>
            <person name="Ye Y."/>
            <person name="Shaw J.R."/>
            <person name="Andrews J."/>
            <person name="Crease T.J."/>
            <person name="Tang H."/>
            <person name="Lucas S.M."/>
            <person name="Robertson H.M."/>
            <person name="Bork P."/>
            <person name="Koonin E.V."/>
            <person name="Zdobnov E.M."/>
            <person name="Grigoriev I.V."/>
            <person name="Lynch M."/>
            <person name="Boore J.L."/>
        </authorList>
    </citation>
    <scope>NUCLEOTIDE SEQUENCE [LARGE SCALE GENOMIC DNA]</scope>
</reference>
<feature type="disulfide bond" evidence="2">
    <location>
        <begin position="658"/>
        <end position="673"/>
    </location>
</feature>
<dbReference type="PANTHER" id="PTHR11412">
    <property type="entry name" value="MACROGLOBULIN / COMPLEMENT"/>
    <property type="match status" value="1"/>
</dbReference>
<keyword evidence="3" id="KW-1133">Transmembrane helix</keyword>
<dbReference type="SMART" id="SM01359">
    <property type="entry name" value="A2M_N_2"/>
    <property type="match status" value="1"/>
</dbReference>
<dbReference type="Pfam" id="PF07677">
    <property type="entry name" value="A2M_recep"/>
    <property type="match status" value="1"/>
</dbReference>
<dbReference type="CDD" id="cd00112">
    <property type="entry name" value="LDLa"/>
    <property type="match status" value="1"/>
</dbReference>
<dbReference type="Gene3D" id="4.10.400.10">
    <property type="entry name" value="Low-density Lipoprotein Receptor"/>
    <property type="match status" value="1"/>
</dbReference>
<dbReference type="InterPro" id="IPR036055">
    <property type="entry name" value="LDL_receptor-like_sf"/>
</dbReference>
<evidence type="ECO:0000256" key="1">
    <source>
        <dbReference type="ARBA" id="ARBA00023157"/>
    </source>
</evidence>
<evidence type="ECO:0000259" key="4">
    <source>
        <dbReference type="SMART" id="SM01359"/>
    </source>
</evidence>
<dbReference type="PANTHER" id="PTHR11412:SF146">
    <property type="entry name" value="CD109 ANTIGEN"/>
    <property type="match status" value="1"/>
</dbReference>
<dbReference type="PhylomeDB" id="E9GNZ3"/>
<dbReference type="GO" id="GO:0004866">
    <property type="term" value="F:endopeptidase inhibitor activity"/>
    <property type="evidence" value="ECO:0007669"/>
    <property type="project" value="InterPro"/>
</dbReference>
<dbReference type="SMART" id="SM00192">
    <property type="entry name" value="LDLa"/>
    <property type="match status" value="1"/>
</dbReference>
<dbReference type="InterPro" id="IPR009048">
    <property type="entry name" value="A-macroglobulin_rcpt-bd"/>
</dbReference>
<dbReference type="Pfam" id="PF07703">
    <property type="entry name" value="A2M_BRD"/>
    <property type="match status" value="1"/>
</dbReference>
<proteinExistence type="predicted"/>
<dbReference type="InterPro" id="IPR001599">
    <property type="entry name" value="Macroglobln_a2"/>
</dbReference>
<evidence type="ECO:0008006" key="8">
    <source>
        <dbReference type="Google" id="ProtNLM"/>
    </source>
</evidence>
<keyword evidence="3" id="KW-0472">Membrane</keyword>
<gene>
    <name evidence="6" type="ORF">DAPPUDRAFT_320142</name>
</gene>
<dbReference type="InterPro" id="IPR011625">
    <property type="entry name" value="A2M_N_BRD"/>
</dbReference>
<dbReference type="KEGG" id="dpx:DAPPUDRAFT_320142"/>
<dbReference type="InterPro" id="IPR013783">
    <property type="entry name" value="Ig-like_fold"/>
</dbReference>
<dbReference type="Gene3D" id="2.60.40.1930">
    <property type="match status" value="2"/>
</dbReference>
<feature type="disulfide bond" evidence="2">
    <location>
        <begin position="646"/>
        <end position="664"/>
    </location>
</feature>
<dbReference type="Pfam" id="PF01835">
    <property type="entry name" value="MG2"/>
    <property type="match status" value="1"/>
</dbReference>
<dbReference type="InParanoid" id="E9GNZ3"/>